<feature type="transmembrane region" description="Helical" evidence="1">
    <location>
        <begin position="112"/>
        <end position="138"/>
    </location>
</feature>
<keyword evidence="2" id="KW-0732">Signal</keyword>
<accession>A0A158R430</accession>
<keyword evidence="1" id="KW-0812">Transmembrane</keyword>
<dbReference type="AlphaFoldDB" id="A0A158R430"/>
<evidence type="ECO:0000313" key="3">
    <source>
        <dbReference type="Proteomes" id="UP000046393"/>
    </source>
</evidence>
<keyword evidence="1" id="KW-0472">Membrane</keyword>
<keyword evidence="3" id="KW-1185">Reference proteome</keyword>
<organism evidence="3 4">
    <name type="scientific">Syphacia muris</name>
    <dbReference type="NCBI Taxonomy" id="451379"/>
    <lineage>
        <taxon>Eukaryota</taxon>
        <taxon>Metazoa</taxon>
        <taxon>Ecdysozoa</taxon>
        <taxon>Nematoda</taxon>
        <taxon>Chromadorea</taxon>
        <taxon>Rhabditida</taxon>
        <taxon>Spirurina</taxon>
        <taxon>Oxyuridomorpha</taxon>
        <taxon>Oxyuroidea</taxon>
        <taxon>Oxyuridae</taxon>
        <taxon>Syphacia</taxon>
    </lineage>
</organism>
<protein>
    <submittedName>
        <fullName evidence="4">Secreted protein</fullName>
    </submittedName>
</protein>
<dbReference type="WBParaSite" id="SMUV_0000225701-mRNA-1">
    <property type="protein sequence ID" value="SMUV_0000225701-mRNA-1"/>
    <property type="gene ID" value="SMUV_0000225701"/>
</dbReference>
<evidence type="ECO:0000256" key="1">
    <source>
        <dbReference type="SAM" id="Phobius"/>
    </source>
</evidence>
<keyword evidence="1" id="KW-1133">Transmembrane helix</keyword>
<proteinExistence type="predicted"/>
<reference evidence="4" key="1">
    <citation type="submission" date="2016-04" db="UniProtKB">
        <authorList>
            <consortium name="WormBaseParasite"/>
        </authorList>
    </citation>
    <scope>IDENTIFICATION</scope>
</reference>
<evidence type="ECO:0000256" key="2">
    <source>
        <dbReference type="SAM" id="SignalP"/>
    </source>
</evidence>
<dbReference type="Proteomes" id="UP000046393">
    <property type="component" value="Unplaced"/>
</dbReference>
<name>A0A158R430_9BILA</name>
<evidence type="ECO:0000313" key="4">
    <source>
        <dbReference type="WBParaSite" id="SMUV_0000225701-mRNA-1"/>
    </source>
</evidence>
<sequence>MQNLLLLTLFLRWIDGWMNGWDDNQYNGASICLLTLSASDAAAVSGATAVIRNRILECRIVCDIQKILIVYVCRCCCSAADDDGGAKKSAVRRGRQPTSVWSPRLDAGNDGLLVRLAAMGSNVFLMFVYLICMFVCLFQVSSGPVRRYDGKNTSYVPDDKNQLLFVVDRSDS</sequence>
<feature type="signal peptide" evidence="2">
    <location>
        <begin position="1"/>
        <end position="16"/>
    </location>
</feature>
<feature type="chain" id="PRO_5007631482" evidence="2">
    <location>
        <begin position="17"/>
        <end position="172"/>
    </location>
</feature>